<dbReference type="AlphaFoldDB" id="A0A6V7WZP4"/>
<evidence type="ECO:0000259" key="8">
    <source>
        <dbReference type="PROSITE" id="PS51324"/>
    </source>
</evidence>
<dbReference type="EMBL" id="CAJEWN010000952">
    <property type="protein sequence ID" value="CAD2192498.1"/>
    <property type="molecule type" value="Genomic_DNA"/>
</dbReference>
<evidence type="ECO:0000256" key="6">
    <source>
        <dbReference type="ARBA" id="ARBA00023157"/>
    </source>
</evidence>
<accession>A0A6V7WZP4</accession>
<keyword evidence="6" id="KW-1015">Disulfide bond</keyword>
<dbReference type="GO" id="GO:0003756">
    <property type="term" value="F:protein disulfide isomerase activity"/>
    <property type="evidence" value="ECO:0007669"/>
    <property type="project" value="TreeGrafter"/>
</dbReference>
<dbReference type="GO" id="GO:0005615">
    <property type="term" value="C:extracellular space"/>
    <property type="evidence" value="ECO:0007669"/>
    <property type="project" value="TreeGrafter"/>
</dbReference>
<sequence length="171" mass="19886">MIGKMNLMQQKQKIQSLPNSSRMEHCKGSKPIFRGFTCGLWTTFHAMTVQAYLNNEQESLKPLKAIQAWVSSFFSCSGCRRHFMSMTTEKFPMDERNVKTREDIVGYLWKAHNTVNARLHGDEATEDPQFPKEQFPPSFLCPECRDSKGELEQERTLDFLLQFSTNIKPRQ</sequence>
<comment type="caution">
    <text evidence="9">The sequence shown here is derived from an EMBL/GenBank/DDBJ whole genome shotgun (WGS) entry which is preliminary data.</text>
</comment>
<dbReference type="Proteomes" id="UP000580250">
    <property type="component" value="Unassembled WGS sequence"/>
</dbReference>
<dbReference type="PROSITE" id="PS51324">
    <property type="entry name" value="ERV_ALR"/>
    <property type="match status" value="1"/>
</dbReference>
<organism evidence="9 10">
    <name type="scientific">Meloidogyne enterolobii</name>
    <name type="common">Root-knot nematode worm</name>
    <name type="synonym">Meloidogyne mayaguensis</name>
    <dbReference type="NCBI Taxonomy" id="390850"/>
    <lineage>
        <taxon>Eukaryota</taxon>
        <taxon>Metazoa</taxon>
        <taxon>Ecdysozoa</taxon>
        <taxon>Nematoda</taxon>
        <taxon>Chromadorea</taxon>
        <taxon>Rhabditida</taxon>
        <taxon>Tylenchina</taxon>
        <taxon>Tylenchomorpha</taxon>
        <taxon>Tylenchoidea</taxon>
        <taxon>Meloidogynidae</taxon>
        <taxon>Meloidogyninae</taxon>
        <taxon>Meloidogyne</taxon>
    </lineage>
</organism>
<evidence type="ECO:0000256" key="4">
    <source>
        <dbReference type="ARBA" id="ARBA00022827"/>
    </source>
</evidence>
<dbReference type="PANTHER" id="PTHR22897:SF8">
    <property type="entry name" value="SULFHYDRYL OXIDASE"/>
    <property type="match status" value="1"/>
</dbReference>
<keyword evidence="2 7" id="KW-0285">Flavoprotein</keyword>
<evidence type="ECO:0000256" key="5">
    <source>
        <dbReference type="ARBA" id="ARBA00023002"/>
    </source>
</evidence>
<feature type="domain" description="ERV/ALR sulfhydryl oxidase" evidence="8">
    <location>
        <begin position="29"/>
        <end position="135"/>
    </location>
</feature>
<dbReference type="GO" id="GO:0016971">
    <property type="term" value="F:flavin-dependent sulfhydryl oxidase activity"/>
    <property type="evidence" value="ECO:0007669"/>
    <property type="project" value="InterPro"/>
</dbReference>
<dbReference type="EC" id="1.8.3.2" evidence="7"/>
<reference evidence="9 10" key="1">
    <citation type="submission" date="2020-08" db="EMBL/GenBank/DDBJ databases">
        <authorList>
            <person name="Koutsovoulos G."/>
            <person name="Danchin GJ E."/>
        </authorList>
    </citation>
    <scope>NUCLEOTIDE SEQUENCE [LARGE SCALE GENOMIC DNA]</scope>
</reference>
<evidence type="ECO:0000313" key="9">
    <source>
        <dbReference type="EMBL" id="CAD2192498.1"/>
    </source>
</evidence>
<evidence type="ECO:0000256" key="7">
    <source>
        <dbReference type="RuleBase" id="RU371123"/>
    </source>
</evidence>
<evidence type="ECO:0000256" key="1">
    <source>
        <dbReference type="ARBA" id="ARBA00001974"/>
    </source>
</evidence>
<dbReference type="GO" id="GO:0006457">
    <property type="term" value="P:protein folding"/>
    <property type="evidence" value="ECO:0007669"/>
    <property type="project" value="TreeGrafter"/>
</dbReference>
<dbReference type="Pfam" id="PF04777">
    <property type="entry name" value="Evr1_Alr"/>
    <property type="match status" value="1"/>
</dbReference>
<evidence type="ECO:0000256" key="2">
    <source>
        <dbReference type="ARBA" id="ARBA00022630"/>
    </source>
</evidence>
<protein>
    <recommendedName>
        <fullName evidence="7">Sulfhydryl oxidase</fullName>
        <ecNumber evidence="7">1.8.3.2</ecNumber>
    </recommendedName>
</protein>
<comment type="cofactor">
    <cofactor evidence="1 7">
        <name>FAD</name>
        <dbReference type="ChEBI" id="CHEBI:57692"/>
    </cofactor>
</comment>
<dbReference type="InterPro" id="IPR017905">
    <property type="entry name" value="ERV/ALR_sulphydryl_oxidase"/>
</dbReference>
<evidence type="ECO:0000313" key="10">
    <source>
        <dbReference type="Proteomes" id="UP000580250"/>
    </source>
</evidence>
<gene>
    <name evidence="9" type="ORF">MENT_LOCUS45388</name>
</gene>
<dbReference type="Gene3D" id="1.20.120.310">
    <property type="entry name" value="ERV/ALR sulfhydryl oxidase domain"/>
    <property type="match status" value="1"/>
</dbReference>
<keyword evidence="3" id="KW-0732">Signal</keyword>
<keyword evidence="4 7" id="KW-0274">FAD</keyword>
<dbReference type="InterPro" id="IPR036774">
    <property type="entry name" value="ERV/ALR_sulphydryl_oxid_sf"/>
</dbReference>
<keyword evidence="5 7" id="KW-0560">Oxidoreductase</keyword>
<name>A0A6V7WZP4_MELEN</name>
<dbReference type="SUPFAM" id="SSF69000">
    <property type="entry name" value="FAD-dependent thiol oxidase"/>
    <property type="match status" value="1"/>
</dbReference>
<dbReference type="GO" id="GO:0000139">
    <property type="term" value="C:Golgi membrane"/>
    <property type="evidence" value="ECO:0007669"/>
    <property type="project" value="TreeGrafter"/>
</dbReference>
<evidence type="ECO:0000256" key="3">
    <source>
        <dbReference type="ARBA" id="ARBA00022729"/>
    </source>
</evidence>
<proteinExistence type="predicted"/>
<dbReference type="PANTHER" id="PTHR22897">
    <property type="entry name" value="QUIESCIN Q6-RELATED SULFHYDRYL OXIDASE"/>
    <property type="match status" value="1"/>
</dbReference>
<dbReference type="InterPro" id="IPR039798">
    <property type="entry name" value="Sulfhydryl_oxidase"/>
</dbReference>
<dbReference type="OrthoDB" id="59470at2759"/>
<comment type="catalytic activity">
    <reaction evidence="7">
        <text>2 R'C(R)SH + O2 = R'C(R)S-S(R)CR' + H2O2</text>
        <dbReference type="Rhea" id="RHEA:17357"/>
        <dbReference type="ChEBI" id="CHEBI:15379"/>
        <dbReference type="ChEBI" id="CHEBI:16240"/>
        <dbReference type="ChEBI" id="CHEBI:16520"/>
        <dbReference type="ChEBI" id="CHEBI:17412"/>
        <dbReference type="EC" id="1.8.3.2"/>
    </reaction>
</comment>